<protein>
    <submittedName>
        <fullName evidence="2">Uncharacterized protein</fullName>
    </submittedName>
</protein>
<accession>A0AAD7BCI3</accession>
<comment type="caution">
    <text evidence="2">The sequence shown here is derived from an EMBL/GenBank/DDBJ whole genome shotgun (WGS) entry which is preliminary data.</text>
</comment>
<evidence type="ECO:0000313" key="3">
    <source>
        <dbReference type="Proteomes" id="UP001221142"/>
    </source>
</evidence>
<evidence type="ECO:0000313" key="2">
    <source>
        <dbReference type="EMBL" id="KAJ7616574.1"/>
    </source>
</evidence>
<keyword evidence="3" id="KW-1185">Reference proteome</keyword>
<dbReference type="EMBL" id="JARKIF010000022">
    <property type="protein sequence ID" value="KAJ7616574.1"/>
    <property type="molecule type" value="Genomic_DNA"/>
</dbReference>
<organism evidence="2 3">
    <name type="scientific">Roridomyces roridus</name>
    <dbReference type="NCBI Taxonomy" id="1738132"/>
    <lineage>
        <taxon>Eukaryota</taxon>
        <taxon>Fungi</taxon>
        <taxon>Dikarya</taxon>
        <taxon>Basidiomycota</taxon>
        <taxon>Agaricomycotina</taxon>
        <taxon>Agaricomycetes</taxon>
        <taxon>Agaricomycetidae</taxon>
        <taxon>Agaricales</taxon>
        <taxon>Marasmiineae</taxon>
        <taxon>Mycenaceae</taxon>
        <taxon>Roridomyces</taxon>
    </lineage>
</organism>
<name>A0AAD7BCI3_9AGAR</name>
<proteinExistence type="predicted"/>
<dbReference type="Proteomes" id="UP001221142">
    <property type="component" value="Unassembled WGS sequence"/>
</dbReference>
<feature type="region of interest" description="Disordered" evidence="1">
    <location>
        <begin position="124"/>
        <end position="152"/>
    </location>
</feature>
<reference evidence="2" key="1">
    <citation type="submission" date="2023-03" db="EMBL/GenBank/DDBJ databases">
        <title>Massive genome expansion in bonnet fungi (Mycena s.s.) driven by repeated elements and novel gene families across ecological guilds.</title>
        <authorList>
            <consortium name="Lawrence Berkeley National Laboratory"/>
            <person name="Harder C.B."/>
            <person name="Miyauchi S."/>
            <person name="Viragh M."/>
            <person name="Kuo A."/>
            <person name="Thoen E."/>
            <person name="Andreopoulos B."/>
            <person name="Lu D."/>
            <person name="Skrede I."/>
            <person name="Drula E."/>
            <person name="Henrissat B."/>
            <person name="Morin E."/>
            <person name="Kohler A."/>
            <person name="Barry K."/>
            <person name="LaButti K."/>
            <person name="Morin E."/>
            <person name="Salamov A."/>
            <person name="Lipzen A."/>
            <person name="Mereny Z."/>
            <person name="Hegedus B."/>
            <person name="Baldrian P."/>
            <person name="Stursova M."/>
            <person name="Weitz H."/>
            <person name="Taylor A."/>
            <person name="Grigoriev I.V."/>
            <person name="Nagy L.G."/>
            <person name="Martin F."/>
            <person name="Kauserud H."/>
        </authorList>
    </citation>
    <scope>NUCLEOTIDE SEQUENCE</scope>
    <source>
        <strain evidence="2">9284</strain>
    </source>
</reference>
<dbReference type="AlphaFoldDB" id="A0AAD7BCI3"/>
<evidence type="ECO:0000256" key="1">
    <source>
        <dbReference type="SAM" id="MobiDB-lite"/>
    </source>
</evidence>
<sequence length="206" mass="22784">MCDAILVGQRRVPSVLVLPASAGYDLRTIEPGCANTSWNRTWSRPNHPGGLVSVEALKDQFNVNSTKDHLLLGSPPLRCQLSQAAEDVERCGRDVGNFEGHGRPQRFVSGAKNLDLDMRDVRLNEPVSSGHRGNNPDSQYLGRASRLGPDSRRVETPYLAGLKSRERDVNERVSDYVVASTVTQSRKASRSFRGTLAFMQKKPLLQ</sequence>
<gene>
    <name evidence="2" type="ORF">FB45DRAFT_873034</name>
</gene>